<name>L8PJ58_STRVR</name>
<organism evidence="2 3">
    <name type="scientific">Streptomyces viridochromogenes Tue57</name>
    <dbReference type="NCBI Taxonomy" id="1160705"/>
    <lineage>
        <taxon>Bacteria</taxon>
        <taxon>Bacillati</taxon>
        <taxon>Actinomycetota</taxon>
        <taxon>Actinomycetes</taxon>
        <taxon>Kitasatosporales</taxon>
        <taxon>Streptomycetaceae</taxon>
        <taxon>Streptomyces</taxon>
    </lineage>
</organism>
<evidence type="ECO:0000256" key="1">
    <source>
        <dbReference type="SAM" id="MobiDB-lite"/>
    </source>
</evidence>
<reference evidence="2 3" key="1">
    <citation type="journal article" date="2013" name="Genome Announc.">
        <title>Draft Genome Sequence of Streptomyces viridochromogenes Strain Tu57, Producer of Avilamycin.</title>
        <authorList>
            <person name="Gruning B.A."/>
            <person name="Erxleben A."/>
            <person name="Hahnlein A."/>
            <person name="Gunther S."/>
        </authorList>
    </citation>
    <scope>NUCLEOTIDE SEQUENCE [LARGE SCALE GENOMIC DNA]</scope>
    <source>
        <strain evidence="2 3">Tue57</strain>
    </source>
</reference>
<dbReference type="Proteomes" id="UP000011205">
    <property type="component" value="Unassembled WGS sequence"/>
</dbReference>
<protein>
    <submittedName>
        <fullName evidence="2">Uncharacterized protein</fullName>
    </submittedName>
</protein>
<evidence type="ECO:0000313" key="2">
    <source>
        <dbReference type="EMBL" id="ELS56490.1"/>
    </source>
</evidence>
<proteinExistence type="predicted"/>
<evidence type="ECO:0000313" key="3">
    <source>
        <dbReference type="Proteomes" id="UP000011205"/>
    </source>
</evidence>
<gene>
    <name evidence="2" type="ORF">STVIR_2588</name>
</gene>
<feature type="compositionally biased region" description="Acidic residues" evidence="1">
    <location>
        <begin position="1"/>
        <end position="10"/>
    </location>
</feature>
<dbReference type="AlphaFoldDB" id="L8PJ58"/>
<comment type="caution">
    <text evidence="2">The sequence shown here is derived from an EMBL/GenBank/DDBJ whole genome shotgun (WGS) entry which is preliminary data.</text>
</comment>
<dbReference type="EMBL" id="AMLP01000084">
    <property type="protein sequence ID" value="ELS56490.1"/>
    <property type="molecule type" value="Genomic_DNA"/>
</dbReference>
<dbReference type="Gene3D" id="3.90.820.10">
    <property type="entry name" value="Structural Genomics, Unknown Function 30-nov-00 1gh9 Mol_id"/>
    <property type="match status" value="1"/>
</dbReference>
<accession>L8PJ58</accession>
<dbReference type="RefSeq" id="WP_003997928.1">
    <property type="nucleotide sequence ID" value="NZ_AMLP01000084.1"/>
</dbReference>
<sequence>MTTDPFEDENGTSLVLVDAQGQHSDPRPDPTGADA</sequence>
<feature type="region of interest" description="Disordered" evidence="1">
    <location>
        <begin position="1"/>
        <end position="35"/>
    </location>
</feature>